<protein>
    <submittedName>
        <fullName evidence="2">Uncharacterized protein</fullName>
    </submittedName>
</protein>
<dbReference type="Proteomes" id="UP001158049">
    <property type="component" value="Unassembled WGS sequence"/>
</dbReference>
<proteinExistence type="predicted"/>
<feature type="transmembrane region" description="Helical" evidence="1">
    <location>
        <begin position="59"/>
        <end position="81"/>
    </location>
</feature>
<keyword evidence="1" id="KW-0472">Membrane</keyword>
<dbReference type="RefSeq" id="WP_283443243.1">
    <property type="nucleotide sequence ID" value="NZ_FXUL01000012.1"/>
</dbReference>
<evidence type="ECO:0000256" key="1">
    <source>
        <dbReference type="SAM" id="Phobius"/>
    </source>
</evidence>
<accession>A0ABY1QC12</accession>
<feature type="transmembrane region" description="Helical" evidence="1">
    <location>
        <begin position="6"/>
        <end position="24"/>
    </location>
</feature>
<keyword evidence="1" id="KW-1133">Transmembrane helix</keyword>
<dbReference type="InterPro" id="IPR058068">
    <property type="entry name" value="LIC_13387-like"/>
</dbReference>
<name>A0ABY1QC12_9BURK</name>
<dbReference type="NCBIfam" id="NF047765">
    <property type="entry name" value="LIC_13387_fam"/>
    <property type="match status" value="1"/>
</dbReference>
<keyword evidence="1" id="KW-0812">Transmembrane</keyword>
<reference evidence="2 3" key="1">
    <citation type="submission" date="2017-05" db="EMBL/GenBank/DDBJ databases">
        <authorList>
            <person name="Varghese N."/>
            <person name="Submissions S."/>
        </authorList>
    </citation>
    <scope>NUCLEOTIDE SEQUENCE [LARGE SCALE GENOMIC DNA]</scope>
    <source>
        <strain evidence="2 3">DSM 26001</strain>
    </source>
</reference>
<gene>
    <name evidence="2" type="ORF">SAMN06295970_11242</name>
</gene>
<dbReference type="EMBL" id="FXUL01000012">
    <property type="protein sequence ID" value="SMP66735.1"/>
    <property type="molecule type" value="Genomic_DNA"/>
</dbReference>
<evidence type="ECO:0000313" key="2">
    <source>
        <dbReference type="EMBL" id="SMP66735.1"/>
    </source>
</evidence>
<keyword evidence="3" id="KW-1185">Reference proteome</keyword>
<comment type="caution">
    <text evidence="2">The sequence shown here is derived from an EMBL/GenBank/DDBJ whole genome shotgun (WGS) entry which is preliminary data.</text>
</comment>
<sequence>MLAQIFVGLSAGIIMLLGIVHLVYTYRGDKLHPRGTELLANLEATSPVISRQTTMWNAWIGFNASHSLGAILFGTVFGYLAVQQPAVFFQSYFLEWTGLIVLGAYLAMAKRYWFNRPLQGISLASLFYVAGLVVANAQVFH</sequence>
<organism evidence="2 3">
    <name type="scientific">Noviherbaspirillum suwonense</name>
    <dbReference type="NCBI Taxonomy" id="1224511"/>
    <lineage>
        <taxon>Bacteria</taxon>
        <taxon>Pseudomonadati</taxon>
        <taxon>Pseudomonadota</taxon>
        <taxon>Betaproteobacteria</taxon>
        <taxon>Burkholderiales</taxon>
        <taxon>Oxalobacteraceae</taxon>
        <taxon>Noviherbaspirillum</taxon>
    </lineage>
</organism>
<evidence type="ECO:0000313" key="3">
    <source>
        <dbReference type="Proteomes" id="UP001158049"/>
    </source>
</evidence>
<feature type="transmembrane region" description="Helical" evidence="1">
    <location>
        <begin position="87"/>
        <end position="108"/>
    </location>
</feature>
<feature type="transmembrane region" description="Helical" evidence="1">
    <location>
        <begin position="120"/>
        <end position="140"/>
    </location>
</feature>